<name>A0ABW0NR69_9MICO</name>
<evidence type="ECO:0000313" key="3">
    <source>
        <dbReference type="Proteomes" id="UP001596039"/>
    </source>
</evidence>
<sequence length="141" mass="14940">MEAIIAACIAAFGAVLSAVFVVVGSRGPLHRLDVVSRALAGMTSEDPAYKGLVEVRRVDAESIGRAQMSTLKYFVGLWIALSLVTVVTGSFGTQISNRSPLLWYILVMTELALVVVLVVVLIAAAVGVLSRRLKRRGASVA</sequence>
<keyword evidence="3" id="KW-1185">Reference proteome</keyword>
<protein>
    <recommendedName>
        <fullName evidence="4">DUF2721 domain-containing protein</fullName>
    </recommendedName>
</protein>
<evidence type="ECO:0000256" key="1">
    <source>
        <dbReference type="SAM" id="Phobius"/>
    </source>
</evidence>
<feature type="transmembrane region" description="Helical" evidence="1">
    <location>
        <begin position="101"/>
        <end position="129"/>
    </location>
</feature>
<reference evidence="3" key="1">
    <citation type="journal article" date="2019" name="Int. J. Syst. Evol. Microbiol.">
        <title>The Global Catalogue of Microorganisms (GCM) 10K type strain sequencing project: providing services to taxonomists for standard genome sequencing and annotation.</title>
        <authorList>
            <consortium name="The Broad Institute Genomics Platform"/>
            <consortium name="The Broad Institute Genome Sequencing Center for Infectious Disease"/>
            <person name="Wu L."/>
            <person name="Ma J."/>
        </authorList>
    </citation>
    <scope>NUCLEOTIDE SEQUENCE [LARGE SCALE GENOMIC DNA]</scope>
    <source>
        <strain evidence="3">CGMCC 4.6997</strain>
    </source>
</reference>
<keyword evidence="1" id="KW-0812">Transmembrane</keyword>
<feature type="transmembrane region" description="Helical" evidence="1">
    <location>
        <begin position="6"/>
        <end position="23"/>
    </location>
</feature>
<organism evidence="2 3">
    <name type="scientific">Lysinimonas soli</name>
    <dbReference type="NCBI Taxonomy" id="1074233"/>
    <lineage>
        <taxon>Bacteria</taxon>
        <taxon>Bacillati</taxon>
        <taxon>Actinomycetota</taxon>
        <taxon>Actinomycetes</taxon>
        <taxon>Micrococcales</taxon>
        <taxon>Microbacteriaceae</taxon>
        <taxon>Lysinimonas</taxon>
    </lineage>
</organism>
<comment type="caution">
    <text evidence="2">The sequence shown here is derived from an EMBL/GenBank/DDBJ whole genome shotgun (WGS) entry which is preliminary data.</text>
</comment>
<gene>
    <name evidence="2" type="ORF">ACFPJ4_11890</name>
</gene>
<keyword evidence="1" id="KW-1133">Transmembrane helix</keyword>
<dbReference type="RefSeq" id="WP_386740659.1">
    <property type="nucleotide sequence ID" value="NZ_JBHSMG010000003.1"/>
</dbReference>
<evidence type="ECO:0000313" key="2">
    <source>
        <dbReference type="EMBL" id="MFC5502941.1"/>
    </source>
</evidence>
<dbReference type="Proteomes" id="UP001596039">
    <property type="component" value="Unassembled WGS sequence"/>
</dbReference>
<accession>A0ABW0NR69</accession>
<dbReference type="EMBL" id="JBHSMG010000003">
    <property type="protein sequence ID" value="MFC5502941.1"/>
    <property type="molecule type" value="Genomic_DNA"/>
</dbReference>
<keyword evidence="1" id="KW-0472">Membrane</keyword>
<feature type="transmembrane region" description="Helical" evidence="1">
    <location>
        <begin position="73"/>
        <end position="95"/>
    </location>
</feature>
<proteinExistence type="predicted"/>
<evidence type="ECO:0008006" key="4">
    <source>
        <dbReference type="Google" id="ProtNLM"/>
    </source>
</evidence>